<feature type="compositionally biased region" description="Basic and acidic residues" evidence="1">
    <location>
        <begin position="224"/>
        <end position="234"/>
    </location>
</feature>
<dbReference type="Proteomes" id="UP001057375">
    <property type="component" value="Unassembled WGS sequence"/>
</dbReference>
<keyword evidence="3" id="KW-1185">Reference proteome</keyword>
<dbReference type="EMBL" id="BQXS01012310">
    <property type="protein sequence ID" value="GKT21318.1"/>
    <property type="molecule type" value="Genomic_DNA"/>
</dbReference>
<feature type="compositionally biased region" description="Basic and acidic residues" evidence="1">
    <location>
        <begin position="17"/>
        <end position="41"/>
    </location>
</feature>
<evidence type="ECO:0000313" key="3">
    <source>
        <dbReference type="Proteomes" id="UP001057375"/>
    </source>
</evidence>
<feature type="compositionally biased region" description="Basic and acidic residues" evidence="1">
    <location>
        <begin position="113"/>
        <end position="192"/>
    </location>
</feature>
<evidence type="ECO:0000256" key="1">
    <source>
        <dbReference type="SAM" id="MobiDB-lite"/>
    </source>
</evidence>
<organism evidence="2 3">
    <name type="scientific">Aduncisulcus paluster</name>
    <dbReference type="NCBI Taxonomy" id="2918883"/>
    <lineage>
        <taxon>Eukaryota</taxon>
        <taxon>Metamonada</taxon>
        <taxon>Carpediemonas-like organisms</taxon>
        <taxon>Aduncisulcus</taxon>
    </lineage>
</organism>
<evidence type="ECO:0000313" key="2">
    <source>
        <dbReference type="EMBL" id="GKT21318.1"/>
    </source>
</evidence>
<name>A0ABQ5K195_9EUKA</name>
<comment type="caution">
    <text evidence="2">The sequence shown here is derived from an EMBL/GenBank/DDBJ whole genome shotgun (WGS) entry which is preliminary data.</text>
</comment>
<feature type="compositionally biased region" description="Polar residues" evidence="1">
    <location>
        <begin position="65"/>
        <end position="79"/>
    </location>
</feature>
<accession>A0ABQ5K195</accession>
<feature type="non-terminal residue" evidence="2">
    <location>
        <position position="409"/>
    </location>
</feature>
<feature type="region of interest" description="Disordered" evidence="1">
    <location>
        <begin position="1"/>
        <end position="293"/>
    </location>
</feature>
<proteinExistence type="predicted"/>
<sequence>MKSDKNIWLQRRQRRQQARERALSDEPEVRSSSPKHDHEPPSKFIPSTPPKTRYSPPLEDPISPPQRSYSPDTSKPQISHSDHRSGPNYESYSPTRHPVHKFGAAVGSPGGRFRHDLLDPSERERRTQIEAKRAEQKRILQEQMDEKKRRERERKEKERAEEEKAQKQYEKQLEKIRKREEEIARKEEEKKAARVSMQEALEIAQSAPSESSSSHPSVRRRQKRSLESEKKTYEAKQPSESSSRPSRWESMKQPAREEPIEREDRDFNRMNREIPPKSHPSRTRDSMPMDVSGQSSMNVSFLLHELTNMKTEMLSLKMDMNRRLEEKDREVERVKERFVQEQKELEKKWEAREKELLSKVEKKQREVEKFMKREQHRRHQRSGMRLLDEYDEEEDYESSLPTSAPSSNQ</sequence>
<reference evidence="2" key="1">
    <citation type="submission" date="2022-03" db="EMBL/GenBank/DDBJ databases">
        <title>Draft genome sequence of Aduncisulcus paluster, a free-living microaerophilic Fornicata.</title>
        <authorList>
            <person name="Yuyama I."/>
            <person name="Kume K."/>
            <person name="Tamura T."/>
            <person name="Inagaki Y."/>
            <person name="Hashimoto T."/>
        </authorList>
    </citation>
    <scope>NUCLEOTIDE SEQUENCE</scope>
    <source>
        <strain evidence="2">NY0171</strain>
    </source>
</reference>
<feature type="compositionally biased region" description="Low complexity" evidence="1">
    <location>
        <begin position="206"/>
        <end position="216"/>
    </location>
</feature>
<feature type="compositionally biased region" description="Basic and acidic residues" evidence="1">
    <location>
        <begin position="246"/>
        <end position="287"/>
    </location>
</feature>
<protein>
    <submittedName>
        <fullName evidence="2">Uncharacterized protein</fullName>
    </submittedName>
</protein>
<feature type="region of interest" description="Disordered" evidence="1">
    <location>
        <begin position="370"/>
        <end position="409"/>
    </location>
</feature>
<gene>
    <name evidence="2" type="ORF">ADUPG1_011872</name>
</gene>